<evidence type="ECO:0000313" key="2">
    <source>
        <dbReference type="Proteomes" id="UP000095283"/>
    </source>
</evidence>
<evidence type="ECO:0000256" key="1">
    <source>
        <dbReference type="SAM" id="MobiDB-lite"/>
    </source>
</evidence>
<reference evidence="3" key="1">
    <citation type="submission" date="2016-11" db="UniProtKB">
        <authorList>
            <consortium name="WormBaseParasite"/>
        </authorList>
    </citation>
    <scope>IDENTIFICATION</scope>
</reference>
<feature type="region of interest" description="Disordered" evidence="1">
    <location>
        <begin position="67"/>
        <end position="112"/>
    </location>
</feature>
<accession>A0A1I7WXL2</accession>
<feature type="region of interest" description="Disordered" evidence="1">
    <location>
        <begin position="289"/>
        <end position="312"/>
    </location>
</feature>
<dbReference type="AlphaFoldDB" id="A0A1I7WXL2"/>
<organism evidence="2 3">
    <name type="scientific">Heterorhabditis bacteriophora</name>
    <name type="common">Entomopathogenic nematode worm</name>
    <dbReference type="NCBI Taxonomy" id="37862"/>
    <lineage>
        <taxon>Eukaryota</taxon>
        <taxon>Metazoa</taxon>
        <taxon>Ecdysozoa</taxon>
        <taxon>Nematoda</taxon>
        <taxon>Chromadorea</taxon>
        <taxon>Rhabditida</taxon>
        <taxon>Rhabditina</taxon>
        <taxon>Rhabditomorpha</taxon>
        <taxon>Strongyloidea</taxon>
        <taxon>Heterorhabditidae</taxon>
        <taxon>Heterorhabditis</taxon>
    </lineage>
</organism>
<feature type="compositionally biased region" description="Low complexity" evidence="1">
    <location>
        <begin position="79"/>
        <end position="96"/>
    </location>
</feature>
<protein>
    <submittedName>
        <fullName evidence="3">HSF_DOMAIN domain-containing protein</fullName>
    </submittedName>
</protein>
<dbReference type="Proteomes" id="UP000095283">
    <property type="component" value="Unplaced"/>
</dbReference>
<proteinExistence type="predicted"/>
<feature type="compositionally biased region" description="Polar residues" evidence="1">
    <location>
        <begin position="302"/>
        <end position="312"/>
    </location>
</feature>
<dbReference type="WBParaSite" id="Hba_09892">
    <property type="protein sequence ID" value="Hba_09892"/>
    <property type="gene ID" value="Hba_09892"/>
</dbReference>
<evidence type="ECO:0000313" key="3">
    <source>
        <dbReference type="WBParaSite" id="Hba_09892"/>
    </source>
</evidence>
<feature type="region of interest" description="Disordered" evidence="1">
    <location>
        <begin position="127"/>
        <end position="167"/>
    </location>
</feature>
<feature type="compositionally biased region" description="Polar residues" evidence="1">
    <location>
        <begin position="67"/>
        <end position="78"/>
    </location>
</feature>
<feature type="compositionally biased region" description="Polar residues" evidence="1">
    <location>
        <begin position="133"/>
        <end position="143"/>
    </location>
</feature>
<name>A0A1I7WXL2_HETBA</name>
<keyword evidence="2" id="KW-1185">Reference proteome</keyword>
<sequence length="335" mass="36567">MADNGLMMVAHGIRLVKPHKLAPAASAQVLTPSSSATTPIVIAPPPSSATVAAHPLMKQILTRNLSPGPVSTNVNQQANGINGTNSNSSSRSSTPSDDQPKSPISQVNVKDEPLLKSTVAKRLIKEEAEKKANGQNGNTTNGIDSSDDESDTSREKDGRNKNGNENDNTLQKILVSNVNIKREFRYLIHYINVGVSYNTSCFSHSAKHITIVYINREGLAPAKPAPYRYDIPRDVPQHPGYSKHAAIDAIRRHAFNFLPRDITMYFFKEKLVLAVFLCNVVIRSSNCSGRARRSSDKKHPVNQLSHTEKSSTLFGGGQAVSCFPFIMMHNSIIDA</sequence>
<feature type="compositionally biased region" description="Basic and acidic residues" evidence="1">
    <location>
        <begin position="151"/>
        <end position="164"/>
    </location>
</feature>